<proteinExistence type="predicted"/>
<evidence type="ECO:0000313" key="1">
    <source>
        <dbReference type="EMBL" id="KAJ8618473.1"/>
    </source>
</evidence>
<sequence length="207" mass="22602">MKTLSLDKTVASDASPVEFPLFTKRNRSVEAQYNRFFNFPSTLDLSHNALTGSIWQKFGRLKNLLVLDLSMNNMSGIIPNELSGMTSLEALDLSHNNLSGTIPSSLVYLSFLSKFSVAYNHLGGSIPFGGQFHTFPSSSFEGNTGLCGLDLTPCERPKRNPSPPPFSSEEEEDRSSIIGLPFHIGAVAGFLLAVIPCMVRTRSLGKK</sequence>
<name>A0ACC2KBG4_PERAE</name>
<comment type="caution">
    <text evidence="1">The sequence shown here is derived from an EMBL/GenBank/DDBJ whole genome shotgun (WGS) entry which is preliminary data.</text>
</comment>
<organism evidence="1 2">
    <name type="scientific">Persea americana</name>
    <name type="common">Avocado</name>
    <dbReference type="NCBI Taxonomy" id="3435"/>
    <lineage>
        <taxon>Eukaryota</taxon>
        <taxon>Viridiplantae</taxon>
        <taxon>Streptophyta</taxon>
        <taxon>Embryophyta</taxon>
        <taxon>Tracheophyta</taxon>
        <taxon>Spermatophyta</taxon>
        <taxon>Magnoliopsida</taxon>
        <taxon>Magnoliidae</taxon>
        <taxon>Laurales</taxon>
        <taxon>Lauraceae</taxon>
        <taxon>Persea</taxon>
    </lineage>
</organism>
<evidence type="ECO:0000313" key="2">
    <source>
        <dbReference type="Proteomes" id="UP001234297"/>
    </source>
</evidence>
<dbReference type="EMBL" id="CM056812">
    <property type="protein sequence ID" value="KAJ8618473.1"/>
    <property type="molecule type" value="Genomic_DNA"/>
</dbReference>
<protein>
    <submittedName>
        <fullName evidence="1">Uncharacterized protein</fullName>
    </submittedName>
</protein>
<gene>
    <name evidence="1" type="ORF">MRB53_014659</name>
</gene>
<accession>A0ACC2KBG4</accession>
<keyword evidence="2" id="KW-1185">Reference proteome</keyword>
<reference evidence="1 2" key="1">
    <citation type="journal article" date="2022" name="Hortic Res">
        <title>A haplotype resolved chromosomal level avocado genome allows analysis of novel avocado genes.</title>
        <authorList>
            <person name="Nath O."/>
            <person name="Fletcher S.J."/>
            <person name="Hayward A."/>
            <person name="Shaw L.M."/>
            <person name="Masouleh A.K."/>
            <person name="Furtado A."/>
            <person name="Henry R.J."/>
            <person name="Mitter N."/>
        </authorList>
    </citation>
    <scope>NUCLEOTIDE SEQUENCE [LARGE SCALE GENOMIC DNA]</scope>
    <source>
        <strain evidence="2">cv. Hass</strain>
    </source>
</reference>
<dbReference type="Proteomes" id="UP001234297">
    <property type="component" value="Chromosome 4"/>
</dbReference>